<evidence type="ECO:0000313" key="2">
    <source>
        <dbReference type="Proteomes" id="UP000823749"/>
    </source>
</evidence>
<comment type="caution">
    <text evidence="1">The sequence shown here is derived from an EMBL/GenBank/DDBJ whole genome shotgun (WGS) entry which is preliminary data.</text>
</comment>
<proteinExistence type="predicted"/>
<reference evidence="1" key="1">
    <citation type="submission" date="2020-08" db="EMBL/GenBank/DDBJ databases">
        <title>Plant Genome Project.</title>
        <authorList>
            <person name="Zhang R.-G."/>
        </authorList>
    </citation>
    <scope>NUCLEOTIDE SEQUENCE</scope>
    <source>
        <strain evidence="1">WSP0</strain>
        <tissue evidence="1">Leaf</tissue>
    </source>
</reference>
<dbReference type="Proteomes" id="UP000823749">
    <property type="component" value="Chromosome 9"/>
</dbReference>
<keyword evidence="2" id="KW-1185">Reference proteome</keyword>
<protein>
    <submittedName>
        <fullName evidence="1">Uncharacterized protein</fullName>
    </submittedName>
</protein>
<accession>A0AAV6IT14</accession>
<sequence>MVLDDMGPEDFRAYWVWPSRLAEARVTAEARFHELFDSEYEPWEEVRGNWDHSDSEDVDDEVRELPNQCCGGSSASTNFHVGEFSRSTDTVEVSKLDGIGCLGVVSKDPMVSSGCAATEFKVDYRFPFGCSWSVDRFERPQGPDRNLVSRGGMKFRHQSKKVIMGREFLLVRRHCLRDLDKRFRFFHMPSL</sequence>
<evidence type="ECO:0000313" key="1">
    <source>
        <dbReference type="EMBL" id="KAG5531927.1"/>
    </source>
</evidence>
<gene>
    <name evidence="1" type="ORF">RHGRI_026511</name>
</gene>
<organism evidence="1 2">
    <name type="scientific">Rhododendron griersonianum</name>
    <dbReference type="NCBI Taxonomy" id="479676"/>
    <lineage>
        <taxon>Eukaryota</taxon>
        <taxon>Viridiplantae</taxon>
        <taxon>Streptophyta</taxon>
        <taxon>Embryophyta</taxon>
        <taxon>Tracheophyta</taxon>
        <taxon>Spermatophyta</taxon>
        <taxon>Magnoliopsida</taxon>
        <taxon>eudicotyledons</taxon>
        <taxon>Gunneridae</taxon>
        <taxon>Pentapetalae</taxon>
        <taxon>asterids</taxon>
        <taxon>Ericales</taxon>
        <taxon>Ericaceae</taxon>
        <taxon>Ericoideae</taxon>
        <taxon>Rhodoreae</taxon>
        <taxon>Rhododendron</taxon>
    </lineage>
</organism>
<dbReference type="EMBL" id="JACTNZ010000009">
    <property type="protein sequence ID" value="KAG5531927.1"/>
    <property type="molecule type" value="Genomic_DNA"/>
</dbReference>
<dbReference type="AlphaFoldDB" id="A0AAV6IT14"/>
<name>A0AAV6IT14_9ERIC</name>